<reference evidence="2" key="1">
    <citation type="journal article" date="2021" name="Sci. Adv.">
        <title>The American lobster genome reveals insights on longevity, neural, and immune adaptations.</title>
        <authorList>
            <person name="Polinski J.M."/>
            <person name="Zimin A.V."/>
            <person name="Clark K.F."/>
            <person name="Kohn A.B."/>
            <person name="Sadowski N."/>
            <person name="Timp W."/>
            <person name="Ptitsyn A."/>
            <person name="Khanna P."/>
            <person name="Romanova D.Y."/>
            <person name="Williams P."/>
            <person name="Greenwood S.J."/>
            <person name="Moroz L.L."/>
            <person name="Walt D.R."/>
            <person name="Bodnar A.G."/>
        </authorList>
    </citation>
    <scope>NUCLEOTIDE SEQUENCE</scope>
    <source>
        <strain evidence="2">GMGI-L3</strain>
    </source>
</reference>
<feature type="signal peptide" evidence="1">
    <location>
        <begin position="1"/>
        <end position="27"/>
    </location>
</feature>
<protein>
    <recommendedName>
        <fullName evidence="4">HTH psq-type domain-containing protein</fullName>
    </recommendedName>
</protein>
<comment type="caution">
    <text evidence="2">The sequence shown here is derived from an EMBL/GenBank/DDBJ whole genome shotgun (WGS) entry which is preliminary data.</text>
</comment>
<accession>A0A8J5JGQ4</accession>
<dbReference type="EMBL" id="JAHLQT010040257">
    <property type="protein sequence ID" value="KAG7155898.1"/>
    <property type="molecule type" value="Genomic_DNA"/>
</dbReference>
<proteinExistence type="predicted"/>
<keyword evidence="1" id="KW-0732">Signal</keyword>
<evidence type="ECO:0000313" key="3">
    <source>
        <dbReference type="Proteomes" id="UP000747542"/>
    </source>
</evidence>
<dbReference type="Proteomes" id="UP000747542">
    <property type="component" value="Unassembled WGS sequence"/>
</dbReference>
<keyword evidence="3" id="KW-1185">Reference proteome</keyword>
<organism evidence="2 3">
    <name type="scientific">Homarus americanus</name>
    <name type="common">American lobster</name>
    <dbReference type="NCBI Taxonomy" id="6706"/>
    <lineage>
        <taxon>Eukaryota</taxon>
        <taxon>Metazoa</taxon>
        <taxon>Ecdysozoa</taxon>
        <taxon>Arthropoda</taxon>
        <taxon>Crustacea</taxon>
        <taxon>Multicrustacea</taxon>
        <taxon>Malacostraca</taxon>
        <taxon>Eumalacostraca</taxon>
        <taxon>Eucarida</taxon>
        <taxon>Decapoda</taxon>
        <taxon>Pleocyemata</taxon>
        <taxon>Astacidea</taxon>
        <taxon>Nephropoidea</taxon>
        <taxon>Nephropidae</taxon>
        <taxon>Homarus</taxon>
    </lineage>
</organism>
<evidence type="ECO:0000313" key="2">
    <source>
        <dbReference type="EMBL" id="KAG7155898.1"/>
    </source>
</evidence>
<name>A0A8J5JGQ4_HOMAM</name>
<gene>
    <name evidence="2" type="ORF">Hamer_G012035</name>
</gene>
<feature type="chain" id="PRO_5035317878" description="HTH psq-type domain-containing protein" evidence="1">
    <location>
        <begin position="28"/>
        <end position="122"/>
    </location>
</feature>
<dbReference type="AlphaFoldDB" id="A0A8J5JGQ4"/>
<evidence type="ECO:0000256" key="1">
    <source>
        <dbReference type="SAM" id="SignalP"/>
    </source>
</evidence>
<sequence>MALFGITRPSTHIVIGLAAWSCDVARAVQEERVEWVCSFPPCSPQCADTVYSHEVLQYSIYCTCIAPCIMPPKHPLRSPGTSGVKKRKAITIEITMDVLKRRERGERTADIKCAFELGESTL</sequence>
<evidence type="ECO:0008006" key="4">
    <source>
        <dbReference type="Google" id="ProtNLM"/>
    </source>
</evidence>